<dbReference type="GO" id="GO:0055085">
    <property type="term" value="P:transmembrane transport"/>
    <property type="evidence" value="ECO:0000318"/>
    <property type="project" value="GO_Central"/>
</dbReference>
<evidence type="ECO:0000256" key="3">
    <source>
        <dbReference type="ARBA" id="ARBA00022692"/>
    </source>
</evidence>
<evidence type="ECO:0000256" key="7">
    <source>
        <dbReference type="SAM" id="Phobius"/>
    </source>
</evidence>
<evidence type="ECO:0000313" key="8">
    <source>
        <dbReference type="EnsemblPlants" id="TraesCS2B02G013000.2"/>
    </source>
</evidence>
<dbReference type="PaxDb" id="4565-Traes_2BS_88803DFE6.2"/>
<feature type="transmembrane region" description="Helical" evidence="7">
    <location>
        <begin position="119"/>
        <end position="142"/>
    </location>
</feature>
<dbReference type="Gramene" id="TraesPARA_EIv1.0_0619590.2">
    <property type="protein sequence ID" value="TraesPARA_EIv1.0_0619590.2.CDS"/>
    <property type="gene ID" value="TraesPARA_EIv1.0_0619590"/>
</dbReference>
<dbReference type="Gramene" id="TraesCS2B03G0026500.1">
    <property type="protein sequence ID" value="TraesCS2B03G0026500.1.CDS"/>
    <property type="gene ID" value="TraesCS2B03G0026500"/>
</dbReference>
<keyword evidence="5 7" id="KW-0472">Membrane</keyword>
<feature type="transmembrane region" description="Helical" evidence="7">
    <location>
        <begin position="224"/>
        <end position="244"/>
    </location>
</feature>
<feature type="transmembrane region" description="Helical" evidence="7">
    <location>
        <begin position="426"/>
        <end position="443"/>
    </location>
</feature>
<dbReference type="GO" id="GO:0016020">
    <property type="term" value="C:membrane"/>
    <property type="evidence" value="ECO:0000318"/>
    <property type="project" value="GO_Central"/>
</dbReference>
<dbReference type="InterPro" id="IPR000109">
    <property type="entry name" value="POT_fam"/>
</dbReference>
<feature type="transmembrane region" description="Helical" evidence="7">
    <location>
        <begin position="199"/>
        <end position="218"/>
    </location>
</feature>
<evidence type="ECO:0000256" key="2">
    <source>
        <dbReference type="ARBA" id="ARBA00005982"/>
    </source>
</evidence>
<dbReference type="Pfam" id="PF00854">
    <property type="entry name" value="PTR2"/>
    <property type="match status" value="1"/>
</dbReference>
<proteinExistence type="inferred from homology"/>
<evidence type="ECO:0000313" key="9">
    <source>
        <dbReference type="Proteomes" id="UP000019116"/>
    </source>
</evidence>
<name>A0A3B6BZ98_WHEAT</name>
<dbReference type="Gramene" id="TraesSTA2B03G00822330.1">
    <property type="protein sequence ID" value="TraesSTA2B03G00822330.1"/>
    <property type="gene ID" value="TraesSTA2B03G00822330"/>
</dbReference>
<comment type="subcellular location">
    <subcellularLocation>
        <location evidence="1">Membrane</location>
        <topology evidence="1">Multi-pass membrane protein</topology>
    </subcellularLocation>
</comment>
<dbReference type="OrthoDB" id="8904098at2759"/>
<feature type="transmembrane region" description="Helical" evidence="7">
    <location>
        <begin position="349"/>
        <end position="367"/>
    </location>
</feature>
<sequence>MEAAGDEERPLLHHPHPHLYQDGNSRYTSDGTVDVDGQPAVKASTGDWRACFFVLGIQFSECLAFFAISKNLVTYLTSVLHESNIDAARNVSTWIGTTFFTPLVGAFLADTYWGRYKTLVVFLSVYALGMLVLTVSTTLPWMRQSSSNDEIHRIAVYTGLYLTALGNGGIKPCTSTFGADQFDITDPSEQLKKGSFFNWFYFSTSIGSLLSTTMIVWVQDNAGWGIGFAVPTIFMSLSFTVFIAGRRIYRYKTLGESPMTRVSQVVVAAARNHHMDLPDDCSTLHHLPSAPLEATFNVHHTTQFRFLDKAAIVPAPTVEKKGTSTSPWRLCVVSHVEEVKMLLRLCPTWASLVIFFMIMSQMSSTVIEQGMIMDNRVGPFVVPPASIASFTVVTTLVLVPIYDMVLVPLARHATGEDRGLTQSQRLGIGFAMSTLCMAYLALLERNRLAVAATGEMMNIMWQAPAYVVLGAGEVFTVIGMLELFYDRSPDGMRSLCTALSQLAVAVGNYLNSAVLGVVASTTVWISEDLDKGHLDYFFWTMAALGALNLLQFLFFSMRKLQRPCPVIKFHWIDGSKLTHGRYIYELDHLCSFQDLPNKVYY</sequence>
<feature type="transmembrane region" description="Helical" evidence="7">
    <location>
        <begin position="506"/>
        <end position="525"/>
    </location>
</feature>
<feature type="transmembrane region" description="Helical" evidence="7">
    <location>
        <begin position="537"/>
        <end position="555"/>
    </location>
</feature>
<dbReference type="GO" id="GO:0022857">
    <property type="term" value="F:transmembrane transporter activity"/>
    <property type="evidence" value="ECO:0000318"/>
    <property type="project" value="GO_Central"/>
</dbReference>
<dbReference type="SUPFAM" id="SSF103473">
    <property type="entry name" value="MFS general substrate transporter"/>
    <property type="match status" value="1"/>
</dbReference>
<dbReference type="EnsemblPlants" id="TraesCS2B02G013000.2">
    <property type="protein sequence ID" value="TraesCS2B02G013000.2"/>
    <property type="gene ID" value="TraesCS2B02G013000"/>
</dbReference>
<feature type="compositionally biased region" description="Basic and acidic residues" evidence="6">
    <location>
        <begin position="1"/>
        <end position="11"/>
    </location>
</feature>
<feature type="transmembrane region" description="Helical" evidence="7">
    <location>
        <begin position="387"/>
        <end position="405"/>
    </location>
</feature>
<dbReference type="AlphaFoldDB" id="A0A3B6BZ98"/>
<reference evidence="8" key="2">
    <citation type="submission" date="2018-10" db="UniProtKB">
        <authorList>
            <consortium name="EnsemblPlants"/>
        </authorList>
    </citation>
    <scope>IDENTIFICATION</scope>
</reference>
<dbReference type="Gramene" id="TraesCS2B02G013000.2">
    <property type="protein sequence ID" value="TraesCS2B02G013000.2"/>
    <property type="gene ID" value="TraesCS2B02G013000"/>
</dbReference>
<dbReference type="PANTHER" id="PTHR11654">
    <property type="entry name" value="OLIGOPEPTIDE TRANSPORTER-RELATED"/>
    <property type="match status" value="1"/>
</dbReference>
<organism evidence="8">
    <name type="scientific">Triticum aestivum</name>
    <name type="common">Wheat</name>
    <dbReference type="NCBI Taxonomy" id="4565"/>
    <lineage>
        <taxon>Eukaryota</taxon>
        <taxon>Viridiplantae</taxon>
        <taxon>Streptophyta</taxon>
        <taxon>Embryophyta</taxon>
        <taxon>Tracheophyta</taxon>
        <taxon>Spermatophyta</taxon>
        <taxon>Magnoliopsida</taxon>
        <taxon>Liliopsida</taxon>
        <taxon>Poales</taxon>
        <taxon>Poaceae</taxon>
        <taxon>BOP clade</taxon>
        <taxon>Pooideae</taxon>
        <taxon>Triticodae</taxon>
        <taxon>Triticeae</taxon>
        <taxon>Triticinae</taxon>
        <taxon>Triticum</taxon>
    </lineage>
</organism>
<dbReference type="Proteomes" id="UP000019116">
    <property type="component" value="Chromosome 2B"/>
</dbReference>
<evidence type="ECO:0000256" key="5">
    <source>
        <dbReference type="ARBA" id="ARBA00023136"/>
    </source>
</evidence>
<feature type="transmembrane region" description="Helical" evidence="7">
    <location>
        <begin position="463"/>
        <end position="485"/>
    </location>
</feature>
<dbReference type="RefSeq" id="XP_044321350.1">
    <property type="nucleotide sequence ID" value="XM_044465415.1"/>
</dbReference>
<comment type="similarity">
    <text evidence="2">Belongs to the major facilitator superfamily. Proton-dependent oligopeptide transporter (POT/PTR) (TC 2.A.17) family.</text>
</comment>
<dbReference type="Gene3D" id="1.20.1250.20">
    <property type="entry name" value="MFS general substrate transporter like domains"/>
    <property type="match status" value="1"/>
</dbReference>
<gene>
    <name evidence="8" type="primary">LOC123043072</name>
</gene>
<feature type="region of interest" description="Disordered" evidence="6">
    <location>
        <begin position="1"/>
        <end position="22"/>
    </location>
</feature>
<protein>
    <submittedName>
        <fullName evidence="8">Uncharacterized protein</fullName>
    </submittedName>
</protein>
<evidence type="ECO:0000256" key="1">
    <source>
        <dbReference type="ARBA" id="ARBA00004141"/>
    </source>
</evidence>
<dbReference type="GeneID" id="123043072"/>
<dbReference type="InterPro" id="IPR036259">
    <property type="entry name" value="MFS_trans_sf"/>
</dbReference>
<reference evidence="8" key="1">
    <citation type="submission" date="2018-08" db="EMBL/GenBank/DDBJ databases">
        <authorList>
            <person name="Rossello M."/>
        </authorList>
    </citation>
    <scope>NUCLEOTIDE SEQUENCE [LARGE SCALE GENOMIC DNA]</scope>
    <source>
        <strain evidence="8">cv. Chinese Spring</strain>
    </source>
</reference>
<evidence type="ECO:0000256" key="6">
    <source>
        <dbReference type="SAM" id="MobiDB-lite"/>
    </source>
</evidence>
<keyword evidence="4 7" id="KW-1133">Transmembrane helix</keyword>
<keyword evidence="9" id="KW-1185">Reference proteome</keyword>
<keyword evidence="3 7" id="KW-0812">Transmembrane</keyword>
<evidence type="ECO:0000256" key="4">
    <source>
        <dbReference type="ARBA" id="ARBA00022989"/>
    </source>
</evidence>
<accession>A0A3B6BZ98</accession>
<dbReference type="Gramene" id="TraesRN2B0100023600.1">
    <property type="protein sequence ID" value="TraesRN2B0100023600.1"/>
    <property type="gene ID" value="TraesRN2B0100023600"/>
</dbReference>
<dbReference type="SMR" id="A0A3B6BZ98"/>